<dbReference type="GO" id="GO:0016787">
    <property type="term" value="F:hydrolase activity"/>
    <property type="evidence" value="ECO:0007669"/>
    <property type="project" value="InterPro"/>
</dbReference>
<evidence type="ECO:0000313" key="3">
    <source>
        <dbReference type="EMBL" id="KAK4755264.1"/>
    </source>
</evidence>
<protein>
    <recommendedName>
        <fullName evidence="2">Alpha/beta hydrolase fold-3 domain-containing protein</fullName>
    </recommendedName>
</protein>
<dbReference type="InterPro" id="IPR029058">
    <property type="entry name" value="AB_hydrolase_fold"/>
</dbReference>
<dbReference type="Gene3D" id="3.40.50.1820">
    <property type="entry name" value="alpha/beta hydrolase"/>
    <property type="match status" value="1"/>
</dbReference>
<dbReference type="InterPro" id="IPR013094">
    <property type="entry name" value="AB_hydrolase_3"/>
</dbReference>
<dbReference type="EMBL" id="JAXIOK010000014">
    <property type="protein sequence ID" value="KAK4755264.1"/>
    <property type="molecule type" value="Genomic_DNA"/>
</dbReference>
<dbReference type="Proteomes" id="UP001345219">
    <property type="component" value="Chromosome 8"/>
</dbReference>
<accession>A0AAN7JYW2</accession>
<dbReference type="AlphaFoldDB" id="A0AAN7JYW2"/>
<reference evidence="3 4" key="1">
    <citation type="journal article" date="2023" name="Hortic Res">
        <title>Pangenome of water caltrop reveals structural variations and asymmetric subgenome divergence after allopolyploidization.</title>
        <authorList>
            <person name="Zhang X."/>
            <person name="Chen Y."/>
            <person name="Wang L."/>
            <person name="Yuan Y."/>
            <person name="Fang M."/>
            <person name="Shi L."/>
            <person name="Lu R."/>
            <person name="Comes H.P."/>
            <person name="Ma Y."/>
            <person name="Chen Y."/>
            <person name="Huang G."/>
            <person name="Zhou Y."/>
            <person name="Zheng Z."/>
            <person name="Qiu Y."/>
        </authorList>
    </citation>
    <scope>NUCLEOTIDE SEQUENCE [LARGE SCALE GENOMIC DNA]</scope>
    <source>
        <tissue evidence="3">Roots</tissue>
    </source>
</reference>
<gene>
    <name evidence="3" type="ORF">SAY87_009021</name>
</gene>
<dbReference type="Pfam" id="PF07859">
    <property type="entry name" value="Abhydrolase_3"/>
    <property type="match status" value="1"/>
</dbReference>
<organism evidence="3 4">
    <name type="scientific">Trapa incisa</name>
    <dbReference type="NCBI Taxonomy" id="236973"/>
    <lineage>
        <taxon>Eukaryota</taxon>
        <taxon>Viridiplantae</taxon>
        <taxon>Streptophyta</taxon>
        <taxon>Embryophyta</taxon>
        <taxon>Tracheophyta</taxon>
        <taxon>Spermatophyta</taxon>
        <taxon>Magnoliopsida</taxon>
        <taxon>eudicotyledons</taxon>
        <taxon>Gunneridae</taxon>
        <taxon>Pentapetalae</taxon>
        <taxon>rosids</taxon>
        <taxon>malvids</taxon>
        <taxon>Myrtales</taxon>
        <taxon>Lythraceae</taxon>
        <taxon>Trapa</taxon>
    </lineage>
</organism>
<dbReference type="PANTHER" id="PTHR23024:SF406">
    <property type="entry name" value="CARBOXYLESTERASE 15-RELATED"/>
    <property type="match status" value="1"/>
</dbReference>
<dbReference type="InterPro" id="IPR050466">
    <property type="entry name" value="Carboxylest/Gibb_receptor"/>
</dbReference>
<comment type="similarity">
    <text evidence="1">Belongs to the 'GDXG' lipolytic enzyme family.</text>
</comment>
<sequence>MGTLPHIVEDCAGVLQLYSDGTVFRSMNLDFSWVRVVEDNSVVFKDCLFDKNYSLYLRLYKPAPDVGVSVSTTTPETSKIPVVYYFHGGGFCLGSRSWPNSHICCTRLASGLGALVVAPDYRLAPEHRLPAAIDDALEAVKWLRDQAESLGGLEEGKNGGCDGWLTNCVDFDRVFIVGDSSGGNMAHHLAVRLSNEAAAEELMPVRVRGYILLAPFFGGVDRTRSEEGPSEALLNLEILDRFWRLAMPTGADRDHPLVNPFGPTSPSLERAALGPILAMVGGDELLKDRVHEYTRRLLSMGKAVEYVELEGKQHGFFTNNPYSDIGGQMIELIKEFMLKC</sequence>
<comment type="caution">
    <text evidence="3">The sequence shown here is derived from an EMBL/GenBank/DDBJ whole genome shotgun (WGS) entry which is preliminary data.</text>
</comment>
<evidence type="ECO:0000256" key="1">
    <source>
        <dbReference type="ARBA" id="ARBA00010515"/>
    </source>
</evidence>
<name>A0AAN7JYW2_9MYRT</name>
<evidence type="ECO:0000259" key="2">
    <source>
        <dbReference type="Pfam" id="PF07859"/>
    </source>
</evidence>
<feature type="domain" description="Alpha/beta hydrolase fold-3" evidence="2">
    <location>
        <begin position="83"/>
        <end position="317"/>
    </location>
</feature>
<dbReference type="PANTHER" id="PTHR23024">
    <property type="entry name" value="ARYLACETAMIDE DEACETYLASE"/>
    <property type="match status" value="1"/>
</dbReference>
<evidence type="ECO:0000313" key="4">
    <source>
        <dbReference type="Proteomes" id="UP001345219"/>
    </source>
</evidence>
<proteinExistence type="inferred from homology"/>
<keyword evidence="4" id="KW-1185">Reference proteome</keyword>
<dbReference type="SUPFAM" id="SSF53474">
    <property type="entry name" value="alpha/beta-Hydrolases"/>
    <property type="match status" value="1"/>
</dbReference>